<accession>A0A0C3FHX1</accession>
<dbReference type="Proteomes" id="UP000054166">
    <property type="component" value="Unassembled WGS sequence"/>
</dbReference>
<protein>
    <submittedName>
        <fullName evidence="2">Uncharacterized protein</fullName>
    </submittedName>
</protein>
<reference evidence="2 3" key="1">
    <citation type="submission" date="2014-04" db="EMBL/GenBank/DDBJ databases">
        <authorList>
            <consortium name="DOE Joint Genome Institute"/>
            <person name="Kuo A."/>
            <person name="Tarkka M."/>
            <person name="Buscot F."/>
            <person name="Kohler A."/>
            <person name="Nagy L.G."/>
            <person name="Floudas D."/>
            <person name="Copeland A."/>
            <person name="Barry K.W."/>
            <person name="Cichocki N."/>
            <person name="Veneault-Fourrey C."/>
            <person name="LaButti K."/>
            <person name="Lindquist E.A."/>
            <person name="Lipzen A."/>
            <person name="Lundell T."/>
            <person name="Morin E."/>
            <person name="Murat C."/>
            <person name="Sun H."/>
            <person name="Tunlid A."/>
            <person name="Henrissat B."/>
            <person name="Grigoriev I.V."/>
            <person name="Hibbett D.S."/>
            <person name="Martin F."/>
            <person name="Nordberg H.P."/>
            <person name="Cantor M.N."/>
            <person name="Hua S.X."/>
        </authorList>
    </citation>
    <scope>NUCLEOTIDE SEQUENCE [LARGE SCALE GENOMIC DNA]</scope>
    <source>
        <strain evidence="2 3">F 1598</strain>
    </source>
</reference>
<feature type="region of interest" description="Disordered" evidence="1">
    <location>
        <begin position="1"/>
        <end position="39"/>
    </location>
</feature>
<dbReference type="HOGENOM" id="CLU_3014995_0_0_1"/>
<evidence type="ECO:0000313" key="2">
    <source>
        <dbReference type="EMBL" id="KIM84005.1"/>
    </source>
</evidence>
<dbReference type="AlphaFoldDB" id="A0A0C3FHX1"/>
<feature type="compositionally biased region" description="Polar residues" evidence="1">
    <location>
        <begin position="13"/>
        <end position="33"/>
    </location>
</feature>
<organism evidence="2 3">
    <name type="scientific">Piloderma croceum (strain F 1598)</name>
    <dbReference type="NCBI Taxonomy" id="765440"/>
    <lineage>
        <taxon>Eukaryota</taxon>
        <taxon>Fungi</taxon>
        <taxon>Dikarya</taxon>
        <taxon>Basidiomycota</taxon>
        <taxon>Agaricomycotina</taxon>
        <taxon>Agaricomycetes</taxon>
        <taxon>Agaricomycetidae</taxon>
        <taxon>Atheliales</taxon>
        <taxon>Atheliaceae</taxon>
        <taxon>Piloderma</taxon>
    </lineage>
</organism>
<gene>
    <name evidence="2" type="ORF">PILCRDRAFT_819031</name>
</gene>
<evidence type="ECO:0000313" key="3">
    <source>
        <dbReference type="Proteomes" id="UP000054166"/>
    </source>
</evidence>
<sequence length="56" mass="6200">MYNGYQAAAPDFSAQNSSGTSAVRVNQYTTSRETSSKENGVIGQNNYNFKRTFIAR</sequence>
<keyword evidence="3" id="KW-1185">Reference proteome</keyword>
<name>A0A0C3FHX1_PILCF</name>
<proteinExistence type="predicted"/>
<dbReference type="EMBL" id="KN832989">
    <property type="protein sequence ID" value="KIM84005.1"/>
    <property type="molecule type" value="Genomic_DNA"/>
</dbReference>
<reference evidence="3" key="2">
    <citation type="submission" date="2015-01" db="EMBL/GenBank/DDBJ databases">
        <title>Evolutionary Origins and Diversification of the Mycorrhizal Mutualists.</title>
        <authorList>
            <consortium name="DOE Joint Genome Institute"/>
            <consortium name="Mycorrhizal Genomics Consortium"/>
            <person name="Kohler A."/>
            <person name="Kuo A."/>
            <person name="Nagy L.G."/>
            <person name="Floudas D."/>
            <person name="Copeland A."/>
            <person name="Barry K.W."/>
            <person name="Cichocki N."/>
            <person name="Veneault-Fourrey C."/>
            <person name="LaButti K."/>
            <person name="Lindquist E.A."/>
            <person name="Lipzen A."/>
            <person name="Lundell T."/>
            <person name="Morin E."/>
            <person name="Murat C."/>
            <person name="Riley R."/>
            <person name="Ohm R."/>
            <person name="Sun H."/>
            <person name="Tunlid A."/>
            <person name="Henrissat B."/>
            <person name="Grigoriev I.V."/>
            <person name="Hibbett D.S."/>
            <person name="Martin F."/>
        </authorList>
    </citation>
    <scope>NUCLEOTIDE SEQUENCE [LARGE SCALE GENOMIC DNA]</scope>
    <source>
        <strain evidence="3">F 1598</strain>
    </source>
</reference>
<dbReference type="InParanoid" id="A0A0C3FHX1"/>
<evidence type="ECO:0000256" key="1">
    <source>
        <dbReference type="SAM" id="MobiDB-lite"/>
    </source>
</evidence>